<protein>
    <recommendedName>
        <fullName evidence="4">Ferric uptake regulation protein</fullName>
    </recommendedName>
</protein>
<dbReference type="Gene3D" id="3.30.1490.190">
    <property type="match status" value="1"/>
</dbReference>
<dbReference type="SUPFAM" id="SSF46785">
    <property type="entry name" value="Winged helix' DNA-binding domain"/>
    <property type="match status" value="1"/>
</dbReference>
<dbReference type="InterPro" id="IPR036390">
    <property type="entry name" value="WH_DNA-bd_sf"/>
</dbReference>
<keyword evidence="12" id="KW-0804">Transcription</keyword>
<dbReference type="InterPro" id="IPR002481">
    <property type="entry name" value="FUR"/>
</dbReference>
<comment type="subcellular location">
    <subcellularLocation>
        <location evidence="1">Cytoplasm</location>
    </subcellularLocation>
</comment>
<dbReference type="CDD" id="cd07153">
    <property type="entry name" value="Fur_like"/>
    <property type="match status" value="1"/>
</dbReference>
<dbReference type="eggNOG" id="COG0735">
    <property type="taxonomic scope" value="Bacteria"/>
</dbReference>
<comment type="subunit">
    <text evidence="3">Homodimer.</text>
</comment>
<keyword evidence="16" id="KW-1185">Reference proteome</keyword>
<evidence type="ECO:0000256" key="2">
    <source>
        <dbReference type="ARBA" id="ARBA00007957"/>
    </source>
</evidence>
<dbReference type="AlphaFoldDB" id="D8PC39"/>
<comment type="cofactor">
    <cofactor evidence="14">
        <name>Mn(2+)</name>
        <dbReference type="ChEBI" id="CHEBI:29035"/>
    </cofactor>
    <cofactor evidence="14">
        <name>Fe(2+)</name>
        <dbReference type="ChEBI" id="CHEBI:29033"/>
    </cofactor>
    <text evidence="14">Binds 1 Mn(2+) or Fe(2+) ion per subunit.</text>
</comment>
<dbReference type="GO" id="GO:0045892">
    <property type="term" value="P:negative regulation of DNA-templated transcription"/>
    <property type="evidence" value="ECO:0007669"/>
    <property type="project" value="TreeGrafter"/>
</dbReference>
<keyword evidence="6" id="KW-0678">Repressor</keyword>
<evidence type="ECO:0000256" key="7">
    <source>
        <dbReference type="ARBA" id="ARBA00022723"/>
    </source>
</evidence>
<reference evidence="15 16" key="1">
    <citation type="journal article" date="2010" name="Proc. Natl. Acad. Sci. U.S.A.">
        <title>A Nitrospira metagenome illuminates the physiology and evolution of globally important nitrite-oxidizing bacteria.</title>
        <authorList>
            <person name="Lucker S."/>
            <person name="Wagner M."/>
            <person name="Maixner F."/>
            <person name="Pelletier E."/>
            <person name="Koch H."/>
            <person name="Vacherie B."/>
            <person name="Rattei T."/>
            <person name="Sinninghe Damste J."/>
            <person name="Spieck E."/>
            <person name="Le Paslier D."/>
            <person name="Daims H."/>
        </authorList>
    </citation>
    <scope>NUCLEOTIDE SEQUENCE [LARGE SCALE GENOMIC DNA]</scope>
</reference>
<dbReference type="HOGENOM" id="CLU_096072_3_1_0"/>
<dbReference type="GO" id="GO:0008270">
    <property type="term" value="F:zinc ion binding"/>
    <property type="evidence" value="ECO:0007669"/>
    <property type="project" value="TreeGrafter"/>
</dbReference>
<keyword evidence="10" id="KW-0805">Transcription regulation</keyword>
<feature type="binding site" evidence="13">
    <location>
        <position position="108"/>
    </location>
    <ligand>
        <name>Zn(2+)</name>
        <dbReference type="ChEBI" id="CHEBI:29105"/>
    </ligand>
</feature>
<keyword evidence="8 13" id="KW-0862">Zinc</keyword>
<evidence type="ECO:0000256" key="6">
    <source>
        <dbReference type="ARBA" id="ARBA00022491"/>
    </source>
</evidence>
<dbReference type="InterPro" id="IPR036388">
    <property type="entry name" value="WH-like_DNA-bd_sf"/>
</dbReference>
<gene>
    <name evidence="15" type="primary">fur</name>
    <name evidence="15" type="ORF">NIDE1037</name>
</gene>
<evidence type="ECO:0000256" key="5">
    <source>
        <dbReference type="ARBA" id="ARBA00022490"/>
    </source>
</evidence>
<dbReference type="PANTHER" id="PTHR33202:SF2">
    <property type="entry name" value="FERRIC UPTAKE REGULATION PROTEIN"/>
    <property type="match status" value="1"/>
</dbReference>
<dbReference type="FunFam" id="3.30.1490.190:FF:000001">
    <property type="entry name" value="Ferric uptake regulation protein"/>
    <property type="match status" value="1"/>
</dbReference>
<dbReference type="GO" id="GO:0003700">
    <property type="term" value="F:DNA-binding transcription factor activity"/>
    <property type="evidence" value="ECO:0007669"/>
    <property type="project" value="InterPro"/>
</dbReference>
<evidence type="ECO:0000313" key="16">
    <source>
        <dbReference type="Proteomes" id="UP000001660"/>
    </source>
</evidence>
<dbReference type="Pfam" id="PF01475">
    <property type="entry name" value="FUR"/>
    <property type="match status" value="1"/>
</dbReference>
<keyword evidence="7 13" id="KW-0479">Metal-binding</keyword>
<feature type="binding site" evidence="14">
    <location>
        <position position="140"/>
    </location>
    <ligand>
        <name>Fe cation</name>
        <dbReference type="ChEBI" id="CHEBI:24875"/>
    </ligand>
</feature>
<dbReference type="EMBL" id="FP929003">
    <property type="protein sequence ID" value="CBK40798.1"/>
    <property type="molecule type" value="Genomic_DNA"/>
</dbReference>
<dbReference type="KEGG" id="nde:NIDE1037"/>
<feature type="binding site" evidence="14">
    <location>
        <position position="104"/>
    </location>
    <ligand>
        <name>Fe cation</name>
        <dbReference type="ChEBI" id="CHEBI:24875"/>
    </ligand>
</feature>
<dbReference type="Proteomes" id="UP000001660">
    <property type="component" value="Chromosome"/>
</dbReference>
<dbReference type="OrthoDB" id="8659436at2"/>
<evidence type="ECO:0000256" key="12">
    <source>
        <dbReference type="ARBA" id="ARBA00023163"/>
    </source>
</evidence>
<feature type="binding site" evidence="13">
    <location>
        <position position="111"/>
    </location>
    <ligand>
        <name>Zn(2+)</name>
        <dbReference type="ChEBI" id="CHEBI:29105"/>
    </ligand>
</feature>
<feature type="binding site" evidence="13">
    <location>
        <position position="148"/>
    </location>
    <ligand>
        <name>Zn(2+)</name>
        <dbReference type="ChEBI" id="CHEBI:29105"/>
    </ligand>
</feature>
<evidence type="ECO:0000256" key="10">
    <source>
        <dbReference type="ARBA" id="ARBA00023015"/>
    </source>
</evidence>
<evidence type="ECO:0000256" key="13">
    <source>
        <dbReference type="PIRSR" id="PIRSR602481-1"/>
    </source>
</evidence>
<dbReference type="GO" id="GO:0005829">
    <property type="term" value="C:cytosol"/>
    <property type="evidence" value="ECO:0007669"/>
    <property type="project" value="TreeGrafter"/>
</dbReference>
<name>D8PC39_9BACT</name>
<evidence type="ECO:0000256" key="3">
    <source>
        <dbReference type="ARBA" id="ARBA00011738"/>
    </source>
</evidence>
<evidence type="ECO:0000256" key="11">
    <source>
        <dbReference type="ARBA" id="ARBA00023125"/>
    </source>
</evidence>
<feature type="binding site" evidence="13">
    <location>
        <position position="151"/>
    </location>
    <ligand>
        <name>Zn(2+)</name>
        <dbReference type="ChEBI" id="CHEBI:29105"/>
    </ligand>
</feature>
<dbReference type="PANTHER" id="PTHR33202">
    <property type="entry name" value="ZINC UPTAKE REGULATION PROTEIN"/>
    <property type="match status" value="1"/>
</dbReference>
<keyword evidence="5" id="KW-0963">Cytoplasm</keyword>
<keyword evidence="11" id="KW-0238">DNA-binding</keyword>
<dbReference type="GO" id="GO:1900705">
    <property type="term" value="P:negative regulation of siderophore biosynthetic process"/>
    <property type="evidence" value="ECO:0007669"/>
    <property type="project" value="TreeGrafter"/>
</dbReference>
<dbReference type="InterPro" id="IPR043135">
    <property type="entry name" value="Fur_C"/>
</dbReference>
<keyword evidence="9 14" id="KW-0408">Iron</keyword>
<evidence type="ECO:0000256" key="14">
    <source>
        <dbReference type="PIRSR" id="PIRSR602481-2"/>
    </source>
</evidence>
<evidence type="ECO:0000313" key="15">
    <source>
        <dbReference type="EMBL" id="CBK40798.1"/>
    </source>
</evidence>
<accession>D8PC39</accession>
<organism evidence="15 16">
    <name type="scientific">Nitrospira defluvii</name>
    <dbReference type="NCBI Taxonomy" id="330214"/>
    <lineage>
        <taxon>Bacteria</taxon>
        <taxon>Pseudomonadati</taxon>
        <taxon>Nitrospirota</taxon>
        <taxon>Nitrospiria</taxon>
        <taxon>Nitrospirales</taxon>
        <taxon>Nitrospiraceae</taxon>
        <taxon>Nitrospira</taxon>
    </lineage>
</organism>
<evidence type="ECO:0000256" key="4">
    <source>
        <dbReference type="ARBA" id="ARBA00020910"/>
    </source>
</evidence>
<dbReference type="GO" id="GO:0000976">
    <property type="term" value="F:transcription cis-regulatory region binding"/>
    <property type="evidence" value="ECO:0007669"/>
    <property type="project" value="TreeGrafter"/>
</dbReference>
<dbReference type="Gene3D" id="1.10.10.10">
    <property type="entry name" value="Winged helix-like DNA-binding domain superfamily/Winged helix DNA-binding domain"/>
    <property type="match status" value="1"/>
</dbReference>
<comment type="similarity">
    <text evidence="2">Belongs to the Fur family.</text>
</comment>
<sequence length="153" mass="17604">MGVFHAGSRAMSKTLKEMDVLRQHLAKHQLKLTRQRELILTAFLRQEHVTAETMYHQLAKKDPHLGLATIYRTLNLFCEAGIAQARHFGTQTQYDNISHKGHHDHLICTGCGTIVEFENCEIERLQEEVATKNGFVIQTHRLELYGLCARCRH</sequence>
<evidence type="ECO:0000256" key="1">
    <source>
        <dbReference type="ARBA" id="ARBA00004496"/>
    </source>
</evidence>
<evidence type="ECO:0000256" key="8">
    <source>
        <dbReference type="ARBA" id="ARBA00022833"/>
    </source>
</evidence>
<feature type="binding site" evidence="14">
    <location>
        <position position="123"/>
    </location>
    <ligand>
        <name>Fe cation</name>
        <dbReference type="ChEBI" id="CHEBI:24875"/>
    </ligand>
</feature>
<comment type="cofactor">
    <cofactor evidence="13">
        <name>Zn(2+)</name>
        <dbReference type="ChEBI" id="CHEBI:29105"/>
    </cofactor>
    <text evidence="13">Binds 1 zinc ion per subunit.</text>
</comment>
<evidence type="ECO:0000256" key="9">
    <source>
        <dbReference type="ARBA" id="ARBA00023004"/>
    </source>
</evidence>
<dbReference type="STRING" id="330214.NIDE1037"/>
<feature type="binding site" evidence="14">
    <location>
        <position position="102"/>
    </location>
    <ligand>
        <name>Fe cation</name>
        <dbReference type="ChEBI" id="CHEBI:24875"/>
    </ligand>
</feature>
<proteinExistence type="inferred from homology"/>